<dbReference type="RefSeq" id="WP_110065104.1">
    <property type="nucleotide sequence ID" value="NZ_QGTW01000006.1"/>
</dbReference>
<evidence type="ECO:0000313" key="3">
    <source>
        <dbReference type="Proteomes" id="UP000247150"/>
    </source>
</evidence>
<dbReference type="InterPro" id="IPR036249">
    <property type="entry name" value="Thioredoxin-like_sf"/>
</dbReference>
<dbReference type="Proteomes" id="UP000247150">
    <property type="component" value="Unassembled WGS sequence"/>
</dbReference>
<dbReference type="Gene3D" id="3.40.30.10">
    <property type="entry name" value="Glutaredoxin"/>
    <property type="match status" value="1"/>
</dbReference>
<sequence length="194" mass="21548">MSSLTAEQVEKAIEEKEKELIRVKGELATLRKQLPSFTVKDYLLTTTEGTKVALSELFGDKKELVVIHNMGKSCPYCTLWADGLNGFTQHIENKASFVLTSPDGYQTLDQISKSRGWEFICLSTEGSTFKEDLGFRDQNGNVLPGVSVLLKNDDGSIHHYTKAAFGPGDEYCSIWSLFELLPGGSGDWGPRNKY</sequence>
<gene>
    <name evidence="2" type="ORF">DFO73_10644</name>
</gene>
<reference evidence="2 3" key="1">
    <citation type="submission" date="2018-05" db="EMBL/GenBank/DDBJ databases">
        <title>Freshwater and sediment microbial communities from various areas in North America, analyzing microbe dynamics in response to fracking.</title>
        <authorList>
            <person name="Lamendella R."/>
        </authorList>
    </citation>
    <scope>NUCLEOTIDE SEQUENCE [LARGE SCALE GENOMIC DNA]</scope>
    <source>
        <strain evidence="2 3">15_TX</strain>
    </source>
</reference>
<organism evidence="2 3">
    <name type="scientific">Cytobacillus oceanisediminis</name>
    <dbReference type="NCBI Taxonomy" id="665099"/>
    <lineage>
        <taxon>Bacteria</taxon>
        <taxon>Bacillati</taxon>
        <taxon>Bacillota</taxon>
        <taxon>Bacilli</taxon>
        <taxon>Bacillales</taxon>
        <taxon>Bacillaceae</taxon>
        <taxon>Cytobacillus</taxon>
    </lineage>
</organism>
<dbReference type="AlphaFoldDB" id="A0A2V2ZXU8"/>
<feature type="coiled-coil region" evidence="1">
    <location>
        <begin position="6"/>
        <end position="33"/>
    </location>
</feature>
<protein>
    <submittedName>
        <fullName evidence="2">Putative dithiol-disulfide oxidoreductase (DUF899 family)</fullName>
    </submittedName>
</protein>
<evidence type="ECO:0000313" key="2">
    <source>
        <dbReference type="EMBL" id="PWW28229.1"/>
    </source>
</evidence>
<accession>A0A2V2ZXU8</accession>
<dbReference type="InterPro" id="IPR010296">
    <property type="entry name" value="DUF899_thioredox"/>
</dbReference>
<proteinExistence type="predicted"/>
<dbReference type="SUPFAM" id="SSF52833">
    <property type="entry name" value="Thioredoxin-like"/>
    <property type="match status" value="1"/>
</dbReference>
<dbReference type="OrthoDB" id="574359at2"/>
<keyword evidence="1" id="KW-0175">Coiled coil</keyword>
<dbReference type="Pfam" id="PF05988">
    <property type="entry name" value="DUF899"/>
    <property type="match status" value="1"/>
</dbReference>
<comment type="caution">
    <text evidence="2">The sequence shown here is derived from an EMBL/GenBank/DDBJ whole genome shotgun (WGS) entry which is preliminary data.</text>
</comment>
<dbReference type="EMBL" id="QGTW01000006">
    <property type="protein sequence ID" value="PWW28229.1"/>
    <property type="molecule type" value="Genomic_DNA"/>
</dbReference>
<evidence type="ECO:0000256" key="1">
    <source>
        <dbReference type="SAM" id="Coils"/>
    </source>
</evidence>
<name>A0A2V2ZXU8_9BACI</name>